<dbReference type="SUPFAM" id="SSF102645">
    <property type="entry name" value="CoaB-like"/>
    <property type="match status" value="1"/>
</dbReference>
<keyword evidence="3" id="KW-0479">Metal-binding</keyword>
<keyword evidence="3 4" id="KW-0436">Ligase</keyword>
<comment type="similarity">
    <text evidence="3 4">In the N-terminal section; belongs to the HFCD (homo-oligomeric flavin containing Cys decarboxylase) superfamily.</text>
</comment>
<dbReference type="InterPro" id="IPR007085">
    <property type="entry name" value="DNA/pantothenate-metab_flavo_C"/>
</dbReference>
<proteinExistence type="inferred from homology"/>
<evidence type="ECO:0000313" key="8">
    <source>
        <dbReference type="EMBL" id="QES89348.1"/>
    </source>
</evidence>
<dbReference type="Proteomes" id="UP000292424">
    <property type="component" value="Chromosome"/>
</dbReference>
<dbReference type="GO" id="GO:0015941">
    <property type="term" value="P:pantothenate catabolic process"/>
    <property type="evidence" value="ECO:0007669"/>
    <property type="project" value="InterPro"/>
</dbReference>
<feature type="binding site" evidence="3">
    <location>
        <position position="342"/>
    </location>
    <ligand>
        <name>CTP</name>
        <dbReference type="ChEBI" id="CHEBI:37563"/>
    </ligand>
</feature>
<comment type="cofactor">
    <cofactor evidence="3">
        <name>FMN</name>
        <dbReference type="ChEBI" id="CHEBI:58210"/>
    </cofactor>
    <text evidence="3">Binds 1 FMN per subunit.</text>
</comment>
<keyword evidence="3 4" id="KW-0285">Flavoprotein</keyword>
<dbReference type="InterPro" id="IPR003382">
    <property type="entry name" value="Flavoprotein"/>
</dbReference>
<dbReference type="OrthoDB" id="9802554at2"/>
<keyword evidence="2 3" id="KW-0456">Lyase</keyword>
<dbReference type="GO" id="GO:0004633">
    <property type="term" value="F:phosphopantothenoylcysteine decarboxylase activity"/>
    <property type="evidence" value="ECO:0007669"/>
    <property type="project" value="UniProtKB-UniRule"/>
</dbReference>
<keyword evidence="3" id="KW-0511">Multifunctional enzyme</keyword>
<evidence type="ECO:0000256" key="3">
    <source>
        <dbReference type="HAMAP-Rule" id="MF_02225"/>
    </source>
</evidence>
<dbReference type="GO" id="GO:0004632">
    <property type="term" value="F:phosphopantothenate--cysteine ligase activity"/>
    <property type="evidence" value="ECO:0007669"/>
    <property type="project" value="UniProtKB-UniRule"/>
</dbReference>
<organism evidence="8 9">
    <name type="scientific">Rhizosphaericola mali</name>
    <dbReference type="NCBI Taxonomy" id="2545455"/>
    <lineage>
        <taxon>Bacteria</taxon>
        <taxon>Pseudomonadati</taxon>
        <taxon>Bacteroidota</taxon>
        <taxon>Chitinophagia</taxon>
        <taxon>Chitinophagales</taxon>
        <taxon>Chitinophagaceae</taxon>
        <taxon>Rhizosphaericola</taxon>
    </lineage>
</organism>
<protein>
    <recommendedName>
        <fullName evidence="3">Coenzyme A biosynthesis bifunctional protein CoaBC</fullName>
    </recommendedName>
    <alternativeName>
        <fullName evidence="3">DNA/pantothenate metabolism flavoprotein</fullName>
    </alternativeName>
    <alternativeName>
        <fullName evidence="3">Phosphopantothenoylcysteine synthetase/decarboxylase</fullName>
        <shortName evidence="3">PPCS-PPCDC</shortName>
    </alternativeName>
    <domain>
        <recommendedName>
            <fullName evidence="3">Phosphopantothenoylcysteine decarboxylase</fullName>
            <shortName evidence="3">PPC decarboxylase</shortName>
            <shortName evidence="3">PPC-DC</shortName>
            <ecNumber evidence="3">4.1.1.36</ecNumber>
        </recommendedName>
        <alternativeName>
            <fullName evidence="3">CoaC</fullName>
        </alternativeName>
    </domain>
    <domain>
        <recommendedName>
            <fullName evidence="3">Phosphopantothenate--cysteine ligase</fullName>
            <ecNumber evidence="3">6.3.2.5</ecNumber>
        </recommendedName>
        <alternativeName>
            <fullName evidence="3">CoaB</fullName>
        </alternativeName>
        <alternativeName>
            <fullName evidence="3">Phosphopantothenoylcysteine synthetase</fullName>
            <shortName evidence="3">PPC synthetase</shortName>
            <shortName evidence="3">PPC-S</shortName>
        </alternativeName>
    </domain>
</protein>
<comment type="pathway">
    <text evidence="3 4">Cofactor biosynthesis; coenzyme A biosynthesis; CoA from (R)-pantothenate: step 3/5.</text>
</comment>
<comment type="similarity">
    <text evidence="3 4">In the C-terminal section; belongs to the PPC synthetase family.</text>
</comment>
<dbReference type="InterPro" id="IPR005252">
    <property type="entry name" value="CoaBC"/>
</dbReference>
<feature type="binding site" evidence="3">
    <location>
        <position position="276"/>
    </location>
    <ligand>
        <name>CTP</name>
        <dbReference type="ChEBI" id="CHEBI:37563"/>
    </ligand>
</feature>
<comment type="pathway">
    <text evidence="3 4">Cofactor biosynthesis; coenzyme A biosynthesis; CoA from (R)-pantothenate: step 2/5.</text>
</comment>
<dbReference type="PANTHER" id="PTHR14359:SF6">
    <property type="entry name" value="PHOSPHOPANTOTHENOYLCYSTEINE DECARBOXYLASE"/>
    <property type="match status" value="1"/>
</dbReference>
<dbReference type="NCBIfam" id="TIGR00521">
    <property type="entry name" value="coaBC_dfp"/>
    <property type="match status" value="1"/>
</dbReference>
<feature type="region of interest" description="Phosphopantothenate--cysteine ligase" evidence="3">
    <location>
        <begin position="187"/>
        <end position="399"/>
    </location>
</feature>
<name>A0A5P2G3N4_9BACT</name>
<reference evidence="8 9" key="1">
    <citation type="submission" date="2019-09" db="EMBL/GenBank/DDBJ databases">
        <title>Complete genome sequence of Arachidicoccus sp. B3-10 isolated from apple orchard soil.</title>
        <authorList>
            <person name="Kim H.S."/>
            <person name="Han K.-I."/>
            <person name="Suh M.K."/>
            <person name="Lee K.C."/>
            <person name="Eom M.K."/>
            <person name="Kim J.-S."/>
            <person name="Kang S.W."/>
            <person name="Sin Y."/>
            <person name="Lee J.-S."/>
        </authorList>
    </citation>
    <scope>NUCLEOTIDE SEQUENCE [LARGE SCALE GENOMIC DNA]</scope>
    <source>
        <strain evidence="8 9">B3-10</strain>
    </source>
</reference>
<comment type="caution">
    <text evidence="3">Lacks conserved residue(s) required for the propagation of feature annotation.</text>
</comment>
<dbReference type="InterPro" id="IPR036551">
    <property type="entry name" value="Flavin_trans-like"/>
</dbReference>
<dbReference type="GO" id="GO:0015937">
    <property type="term" value="P:coenzyme A biosynthetic process"/>
    <property type="evidence" value="ECO:0007669"/>
    <property type="project" value="UniProtKB-UniRule"/>
</dbReference>
<gene>
    <name evidence="3 8" type="primary">coaBC</name>
    <name evidence="8" type="ORF">E0W69_011970</name>
</gene>
<keyword evidence="5" id="KW-0812">Transmembrane</keyword>
<feature type="transmembrane region" description="Helical" evidence="5">
    <location>
        <begin position="7"/>
        <end position="28"/>
    </location>
</feature>
<keyword evidence="5" id="KW-0472">Membrane</keyword>
<dbReference type="Gene3D" id="3.40.50.1950">
    <property type="entry name" value="Flavin prenyltransferase-like"/>
    <property type="match status" value="1"/>
</dbReference>
<feature type="region of interest" description="Phosphopantothenoylcysteine decarboxylase" evidence="3">
    <location>
        <begin position="1"/>
        <end position="186"/>
    </location>
</feature>
<dbReference type="AlphaFoldDB" id="A0A5P2G3N4"/>
<dbReference type="HAMAP" id="MF_02225">
    <property type="entry name" value="CoaBC"/>
    <property type="match status" value="1"/>
</dbReference>
<keyword evidence="1 3" id="KW-0210">Decarboxylase</keyword>
<evidence type="ECO:0000313" key="9">
    <source>
        <dbReference type="Proteomes" id="UP000292424"/>
    </source>
</evidence>
<dbReference type="InterPro" id="IPR035929">
    <property type="entry name" value="CoaB-like_sf"/>
</dbReference>
<keyword evidence="9" id="KW-1185">Reference proteome</keyword>
<accession>A0A5P2G3N4</accession>
<evidence type="ECO:0000256" key="1">
    <source>
        <dbReference type="ARBA" id="ARBA00022793"/>
    </source>
</evidence>
<evidence type="ECO:0000256" key="4">
    <source>
        <dbReference type="RuleBase" id="RU364078"/>
    </source>
</evidence>
<evidence type="ECO:0000256" key="2">
    <source>
        <dbReference type="ARBA" id="ARBA00023239"/>
    </source>
</evidence>
<dbReference type="SUPFAM" id="SSF52507">
    <property type="entry name" value="Homo-oligomeric flavin-containing Cys decarboxylases, HFCD"/>
    <property type="match status" value="1"/>
</dbReference>
<comment type="catalytic activity">
    <reaction evidence="3 4">
        <text>(R)-4'-phosphopantothenate + L-cysteine + CTP = N-[(R)-4-phosphopantothenoyl]-L-cysteine + CMP + diphosphate + H(+)</text>
        <dbReference type="Rhea" id="RHEA:19397"/>
        <dbReference type="ChEBI" id="CHEBI:10986"/>
        <dbReference type="ChEBI" id="CHEBI:15378"/>
        <dbReference type="ChEBI" id="CHEBI:33019"/>
        <dbReference type="ChEBI" id="CHEBI:35235"/>
        <dbReference type="ChEBI" id="CHEBI:37563"/>
        <dbReference type="ChEBI" id="CHEBI:59458"/>
        <dbReference type="ChEBI" id="CHEBI:60377"/>
        <dbReference type="EC" id="6.3.2.5"/>
    </reaction>
</comment>
<dbReference type="RefSeq" id="WP_131330293.1">
    <property type="nucleotide sequence ID" value="NZ_CP044016.1"/>
</dbReference>
<evidence type="ECO:0000259" key="6">
    <source>
        <dbReference type="Pfam" id="PF02441"/>
    </source>
</evidence>
<comment type="cofactor">
    <cofactor evidence="3">
        <name>Mg(2+)</name>
        <dbReference type="ChEBI" id="CHEBI:18420"/>
    </cofactor>
</comment>
<feature type="domain" description="Flavoprotein" evidence="6">
    <location>
        <begin position="5"/>
        <end position="151"/>
    </location>
</feature>
<feature type="binding site" evidence="3">
    <location>
        <position position="286"/>
    </location>
    <ligand>
        <name>CTP</name>
        <dbReference type="ChEBI" id="CHEBI:37563"/>
    </ligand>
</feature>
<dbReference type="UniPathway" id="UPA00241">
    <property type="reaction ID" value="UER00353"/>
</dbReference>
<sequence length="399" mass="44015">MIQGKKILIAITGSIAAYKIITLVRLLVKNDCDVKILMTKAATDFVSPLVLETLSKNKVLVDLFETATWNNHVMLGRWADLFIIAPATCNTIAKLANGITDNFVQAVYFSATCPVWLCPAMDEDMWHHNATKRNLHLLKEDGVRILEVGKGELASGLFGDGRLIEPEELLIEIQSFFREKTLAGKKVLITAGPTYEAIDPVRFIGNHSSGKMGFAIAEAFYFLGADVTLITGPTHLKTPYKEIKRIDIISANEMYEQCQAHFSDMDFAVLSAAVADYYLEDVAQFKIKKKDIPSNNLTLELKETVDILASLGSIKRENQILVGFALETNNELANAQLKLISKNADLIVLNSTQVKGAGFGSDNNKITILSKEGIIENSDLLSKKEIATIIVSTISNYKK</sequence>
<comment type="function">
    <text evidence="3">Catalyzes two sequential steps in the biosynthesis of coenzyme A. In the first step cysteine is conjugated to 4'-phosphopantothenate to form 4-phosphopantothenoylcysteine. In the second step the latter compound is decarboxylated to form 4'-phosphopantotheine.</text>
</comment>
<feature type="binding site" evidence="3">
    <location>
        <position position="338"/>
    </location>
    <ligand>
        <name>CTP</name>
        <dbReference type="ChEBI" id="CHEBI:37563"/>
    </ligand>
</feature>
<dbReference type="GO" id="GO:0010181">
    <property type="term" value="F:FMN binding"/>
    <property type="evidence" value="ECO:0007669"/>
    <property type="project" value="UniProtKB-UniRule"/>
</dbReference>
<keyword evidence="3" id="KW-0460">Magnesium</keyword>
<feature type="binding site" evidence="3">
    <location>
        <position position="324"/>
    </location>
    <ligand>
        <name>CTP</name>
        <dbReference type="ChEBI" id="CHEBI:37563"/>
    </ligand>
</feature>
<keyword evidence="3 4" id="KW-0288">FMN</keyword>
<keyword evidence="5" id="KW-1133">Transmembrane helix</keyword>
<comment type="function">
    <text evidence="4">Catalyzes two steps in the biosynthesis of coenzyme A. In the first step cysteine is conjugated to 4'-phosphopantothenate to form 4-phosphopantothenoylcysteine, in the latter compound is decarboxylated to form 4'-phosphopantotheine.</text>
</comment>
<dbReference type="PANTHER" id="PTHR14359">
    <property type="entry name" value="HOMO-OLIGOMERIC FLAVIN CONTAINING CYS DECARBOXYLASE FAMILY"/>
    <property type="match status" value="1"/>
</dbReference>
<comment type="catalytic activity">
    <reaction evidence="3 4">
        <text>N-[(R)-4-phosphopantothenoyl]-L-cysteine + H(+) = (R)-4'-phosphopantetheine + CO2</text>
        <dbReference type="Rhea" id="RHEA:16793"/>
        <dbReference type="ChEBI" id="CHEBI:15378"/>
        <dbReference type="ChEBI" id="CHEBI:16526"/>
        <dbReference type="ChEBI" id="CHEBI:59458"/>
        <dbReference type="ChEBI" id="CHEBI:61723"/>
        <dbReference type="EC" id="4.1.1.36"/>
    </reaction>
</comment>
<dbReference type="Pfam" id="PF04127">
    <property type="entry name" value="DFP"/>
    <property type="match status" value="1"/>
</dbReference>
<feature type="domain" description="DNA/pantothenate metabolism flavoprotein C-terminal" evidence="7">
    <location>
        <begin position="182"/>
        <end position="396"/>
    </location>
</feature>
<dbReference type="GO" id="GO:0071513">
    <property type="term" value="C:phosphopantothenoylcysteine decarboxylase complex"/>
    <property type="evidence" value="ECO:0007669"/>
    <property type="project" value="TreeGrafter"/>
</dbReference>
<dbReference type="EMBL" id="CP044016">
    <property type="protein sequence ID" value="QES89348.1"/>
    <property type="molecule type" value="Genomic_DNA"/>
</dbReference>
<dbReference type="Gene3D" id="3.40.50.10300">
    <property type="entry name" value="CoaB-like"/>
    <property type="match status" value="1"/>
</dbReference>
<dbReference type="EC" id="4.1.1.36" evidence="3"/>
<evidence type="ECO:0000256" key="5">
    <source>
        <dbReference type="SAM" id="Phobius"/>
    </source>
</evidence>
<dbReference type="EC" id="6.3.2.5" evidence="3"/>
<dbReference type="GO" id="GO:0046872">
    <property type="term" value="F:metal ion binding"/>
    <property type="evidence" value="ECO:0007669"/>
    <property type="project" value="UniProtKB-KW"/>
</dbReference>
<evidence type="ECO:0000259" key="7">
    <source>
        <dbReference type="Pfam" id="PF04127"/>
    </source>
</evidence>
<dbReference type="Pfam" id="PF02441">
    <property type="entry name" value="Flavoprotein"/>
    <property type="match status" value="1"/>
</dbReference>
<dbReference type="KEGG" id="arac:E0W69_011970"/>